<sequence length="96" mass="10266">MKFQPMFVFLIASLTTGVYAQTPCTVSLIGQSTYKINGQSGCVRLGPTNLIGVARAANNVGFKLYNDVNCKGLMFTGSGVAAFNPQLRIKSVELIC</sequence>
<organism evidence="2 3">
    <name type="scientific">Paraglomus occultum</name>
    <dbReference type="NCBI Taxonomy" id="144539"/>
    <lineage>
        <taxon>Eukaryota</taxon>
        <taxon>Fungi</taxon>
        <taxon>Fungi incertae sedis</taxon>
        <taxon>Mucoromycota</taxon>
        <taxon>Glomeromycotina</taxon>
        <taxon>Glomeromycetes</taxon>
        <taxon>Paraglomerales</taxon>
        <taxon>Paraglomeraceae</taxon>
        <taxon>Paraglomus</taxon>
    </lineage>
</organism>
<protein>
    <submittedName>
        <fullName evidence="2">3103_t:CDS:1</fullName>
    </submittedName>
</protein>
<proteinExistence type="predicted"/>
<evidence type="ECO:0000313" key="3">
    <source>
        <dbReference type="Proteomes" id="UP000789572"/>
    </source>
</evidence>
<feature type="signal peptide" evidence="1">
    <location>
        <begin position="1"/>
        <end position="20"/>
    </location>
</feature>
<keyword evidence="3" id="KW-1185">Reference proteome</keyword>
<evidence type="ECO:0000313" key="2">
    <source>
        <dbReference type="EMBL" id="CAG8614730.1"/>
    </source>
</evidence>
<dbReference type="AlphaFoldDB" id="A0A9N9CWL4"/>
<dbReference type="EMBL" id="CAJVPJ010002172">
    <property type="protein sequence ID" value="CAG8614730.1"/>
    <property type="molecule type" value="Genomic_DNA"/>
</dbReference>
<keyword evidence="1" id="KW-0732">Signal</keyword>
<comment type="caution">
    <text evidence="2">The sequence shown here is derived from an EMBL/GenBank/DDBJ whole genome shotgun (WGS) entry which is preliminary data.</text>
</comment>
<gene>
    <name evidence="2" type="ORF">POCULU_LOCUS8123</name>
</gene>
<feature type="chain" id="PRO_5040454947" evidence="1">
    <location>
        <begin position="21"/>
        <end position="96"/>
    </location>
</feature>
<accession>A0A9N9CWL4</accession>
<reference evidence="2" key="1">
    <citation type="submission" date="2021-06" db="EMBL/GenBank/DDBJ databases">
        <authorList>
            <person name="Kallberg Y."/>
            <person name="Tangrot J."/>
            <person name="Rosling A."/>
        </authorList>
    </citation>
    <scope>NUCLEOTIDE SEQUENCE</scope>
    <source>
        <strain evidence="2">IA702</strain>
    </source>
</reference>
<dbReference type="Proteomes" id="UP000789572">
    <property type="component" value="Unassembled WGS sequence"/>
</dbReference>
<evidence type="ECO:0000256" key="1">
    <source>
        <dbReference type="SAM" id="SignalP"/>
    </source>
</evidence>
<name>A0A9N9CWL4_9GLOM</name>